<accession>A0A7Y9PEH8</accession>
<gene>
    <name evidence="5" type="ORF">HDF17_000619</name>
</gene>
<dbReference type="CDD" id="cd00830">
    <property type="entry name" value="KAS_III"/>
    <property type="match status" value="1"/>
</dbReference>
<feature type="domain" description="Beta-ketoacyl-[acyl-carrier-protein] synthase III N-terminal" evidence="4">
    <location>
        <begin position="106"/>
        <end position="183"/>
    </location>
</feature>
<evidence type="ECO:0000256" key="2">
    <source>
        <dbReference type="ARBA" id="ARBA00023315"/>
    </source>
</evidence>
<dbReference type="Gene3D" id="3.40.47.10">
    <property type="match status" value="1"/>
</dbReference>
<evidence type="ECO:0000256" key="1">
    <source>
        <dbReference type="ARBA" id="ARBA00022679"/>
    </source>
</evidence>
<dbReference type="Proteomes" id="UP000589520">
    <property type="component" value="Unassembled WGS sequence"/>
</dbReference>
<dbReference type="EC" id="2.3.1.180" evidence="5"/>
<dbReference type="InterPro" id="IPR016039">
    <property type="entry name" value="Thiolase-like"/>
</dbReference>
<dbReference type="EMBL" id="JACCCW010000001">
    <property type="protein sequence ID" value="NYF78332.1"/>
    <property type="molecule type" value="Genomic_DNA"/>
</dbReference>
<dbReference type="GO" id="GO:0006633">
    <property type="term" value="P:fatty acid biosynthetic process"/>
    <property type="evidence" value="ECO:0007669"/>
    <property type="project" value="InterPro"/>
</dbReference>
<feature type="domain" description="Beta-ketoacyl-[acyl-carrier-protein] synthase III C-terminal" evidence="3">
    <location>
        <begin position="219"/>
        <end position="305"/>
    </location>
</feature>
<evidence type="ECO:0000313" key="6">
    <source>
        <dbReference type="Proteomes" id="UP000589520"/>
    </source>
</evidence>
<dbReference type="Pfam" id="PF08545">
    <property type="entry name" value="ACP_syn_III"/>
    <property type="match status" value="1"/>
</dbReference>
<reference evidence="5 6" key="1">
    <citation type="submission" date="2020-07" db="EMBL/GenBank/DDBJ databases">
        <title>Genomic Encyclopedia of Type Strains, Phase IV (KMG-V): Genome sequencing to study the core and pangenomes of soil and plant-associated prokaryotes.</title>
        <authorList>
            <person name="Whitman W."/>
        </authorList>
    </citation>
    <scope>NUCLEOTIDE SEQUENCE [LARGE SCALE GENOMIC DNA]</scope>
    <source>
        <strain evidence="5 6">X4EP2</strain>
    </source>
</reference>
<proteinExistence type="predicted"/>
<evidence type="ECO:0000259" key="4">
    <source>
        <dbReference type="Pfam" id="PF08545"/>
    </source>
</evidence>
<dbReference type="AlphaFoldDB" id="A0A7Y9PEH8"/>
<comment type="caution">
    <text evidence="5">The sequence shown here is derived from an EMBL/GenBank/DDBJ whole genome shotgun (WGS) entry which is preliminary data.</text>
</comment>
<dbReference type="Pfam" id="PF08541">
    <property type="entry name" value="ACP_syn_III_C"/>
    <property type="match status" value="1"/>
</dbReference>
<dbReference type="GO" id="GO:0033818">
    <property type="term" value="F:beta-ketoacyl-acyl-carrier-protein synthase III activity"/>
    <property type="evidence" value="ECO:0007669"/>
    <property type="project" value="UniProtKB-EC"/>
</dbReference>
<dbReference type="SUPFAM" id="SSF53901">
    <property type="entry name" value="Thiolase-like"/>
    <property type="match status" value="1"/>
</dbReference>
<dbReference type="PANTHER" id="PTHR34069:SF2">
    <property type="entry name" value="BETA-KETOACYL-[ACYL-CARRIER-PROTEIN] SYNTHASE III"/>
    <property type="match status" value="1"/>
</dbReference>
<keyword evidence="1 5" id="KW-0808">Transferase</keyword>
<dbReference type="InterPro" id="IPR013751">
    <property type="entry name" value="ACP_syn_III_N"/>
</dbReference>
<protein>
    <submittedName>
        <fullName evidence="5">3-oxoacyl-[acyl-carrier-protein] synthase-3</fullName>
        <ecNumber evidence="5">2.3.1.180</ecNumber>
    </submittedName>
</protein>
<dbReference type="GO" id="GO:0004315">
    <property type="term" value="F:3-oxoacyl-[acyl-carrier-protein] synthase activity"/>
    <property type="evidence" value="ECO:0007669"/>
    <property type="project" value="InterPro"/>
</dbReference>
<dbReference type="RefSeq" id="WP_179487655.1">
    <property type="nucleotide sequence ID" value="NZ_JACCCW010000001.1"/>
</dbReference>
<organism evidence="5 6">
    <name type="scientific">Granulicella arctica</name>
    <dbReference type="NCBI Taxonomy" id="940613"/>
    <lineage>
        <taxon>Bacteria</taxon>
        <taxon>Pseudomonadati</taxon>
        <taxon>Acidobacteriota</taxon>
        <taxon>Terriglobia</taxon>
        <taxon>Terriglobales</taxon>
        <taxon>Acidobacteriaceae</taxon>
        <taxon>Granulicella</taxon>
    </lineage>
</organism>
<name>A0A7Y9PEH8_9BACT</name>
<evidence type="ECO:0000259" key="3">
    <source>
        <dbReference type="Pfam" id="PF08541"/>
    </source>
</evidence>
<dbReference type="InterPro" id="IPR013747">
    <property type="entry name" value="ACP_syn_III_C"/>
</dbReference>
<evidence type="ECO:0000313" key="5">
    <source>
        <dbReference type="EMBL" id="NYF78332.1"/>
    </source>
</evidence>
<sequence>MAFLRGFGAYLPERVVTNAELAPQLGTEPEWILNVSGIAERRYAAAEDTVASLGTRAALDCLERAGLAASELGMILVSSGSSERFCPGPASLIAASLGLSMTPAIDLPIASAGSLVALAMASRLASSMGHILVVGSEIMSRRVAHTPEGKDTAILFGDGAGACIVSLDKGFAAIADSCIYTDGNMADVLAIQNDLIHMDGAAIIRHVSRKLPQAIATVLERNGIAAQGVDTFLLHQANLNLITRIAKSLEVPAERFFANIQRYGNTSSASMLIAAAEWQQQTTGAIQAPLILAAFGVGLNWGAVLALPPA</sequence>
<dbReference type="GO" id="GO:0044550">
    <property type="term" value="P:secondary metabolite biosynthetic process"/>
    <property type="evidence" value="ECO:0007669"/>
    <property type="project" value="TreeGrafter"/>
</dbReference>
<keyword evidence="6" id="KW-1185">Reference proteome</keyword>
<dbReference type="PANTHER" id="PTHR34069">
    <property type="entry name" value="3-OXOACYL-[ACYL-CARRIER-PROTEIN] SYNTHASE 3"/>
    <property type="match status" value="1"/>
</dbReference>
<keyword evidence="2 5" id="KW-0012">Acyltransferase</keyword>